<dbReference type="InterPro" id="IPR032619">
    <property type="entry name" value="DUF4883"/>
</dbReference>
<dbReference type="EMBL" id="FQXU01000004">
    <property type="protein sequence ID" value="SHH90036.1"/>
    <property type="molecule type" value="Genomic_DNA"/>
</dbReference>
<evidence type="ECO:0000313" key="2">
    <source>
        <dbReference type="Proteomes" id="UP000184241"/>
    </source>
</evidence>
<proteinExistence type="predicted"/>
<evidence type="ECO:0008006" key="3">
    <source>
        <dbReference type="Google" id="ProtNLM"/>
    </source>
</evidence>
<dbReference type="RefSeq" id="WP_073017711.1">
    <property type="nucleotide sequence ID" value="NZ_FQXU01000004.1"/>
</dbReference>
<dbReference type="CDD" id="cd15786">
    <property type="entry name" value="CPF_1278_like"/>
    <property type="match status" value="1"/>
</dbReference>
<dbReference type="AlphaFoldDB" id="A0A1M5WR02"/>
<name>A0A1M5WR02_9CLOT</name>
<evidence type="ECO:0000313" key="1">
    <source>
        <dbReference type="EMBL" id="SHH90036.1"/>
    </source>
</evidence>
<dbReference type="PROSITE" id="PS51257">
    <property type="entry name" value="PROKAR_LIPOPROTEIN"/>
    <property type="match status" value="1"/>
</dbReference>
<reference evidence="1 2" key="1">
    <citation type="submission" date="2016-11" db="EMBL/GenBank/DDBJ databases">
        <authorList>
            <person name="Jaros S."/>
            <person name="Januszkiewicz K."/>
            <person name="Wedrychowicz H."/>
        </authorList>
    </citation>
    <scope>NUCLEOTIDE SEQUENCE [LARGE SCALE GENOMIC DNA]</scope>
    <source>
        <strain evidence="1 2">DSM 6191</strain>
    </source>
</reference>
<protein>
    <recommendedName>
        <fullName evidence="3">Lipoprotein</fullName>
    </recommendedName>
</protein>
<dbReference type="Gene3D" id="3.30.1490.410">
    <property type="entry name" value="Uncharacterised protein PF16224, DUF4883"/>
    <property type="match status" value="1"/>
</dbReference>
<sequence length="166" mass="19405">MRKIFYVTFLFICLFFLSGCSFNSSQYINLKSKPSNDYYTQELNNALNSSEDFSLVVFDSNYYKQMPVDDEDKKSFKAFLKSIKDDNFTEEAIDSSKKCLFRVYVTIDNTKYQIKVFQDQYVSIAPWDGVFKEDVLKEESIPLGNKLTTFCNYILDKNNSNTSKKN</sequence>
<gene>
    <name evidence="1" type="ORF">SAMN02745941_01214</name>
</gene>
<dbReference type="Pfam" id="PF16224">
    <property type="entry name" value="DUF4883"/>
    <property type="match status" value="1"/>
</dbReference>
<dbReference type="Proteomes" id="UP000184241">
    <property type="component" value="Unassembled WGS sequence"/>
</dbReference>
<accession>A0A1M5WR02</accession>
<organism evidence="1 2">
    <name type="scientific">Clostridium intestinale DSM 6191</name>
    <dbReference type="NCBI Taxonomy" id="1121320"/>
    <lineage>
        <taxon>Bacteria</taxon>
        <taxon>Bacillati</taxon>
        <taxon>Bacillota</taxon>
        <taxon>Clostridia</taxon>
        <taxon>Eubacteriales</taxon>
        <taxon>Clostridiaceae</taxon>
        <taxon>Clostridium</taxon>
    </lineage>
</organism>